<keyword evidence="2" id="KW-1185">Reference proteome</keyword>
<dbReference type="RefSeq" id="WP_168722733.1">
    <property type="nucleotide sequence ID" value="NZ_JAAXPN010000012.1"/>
</dbReference>
<proteinExistence type="predicted"/>
<organism evidence="1 2">
    <name type="scientific">Periweissella fabalis</name>
    <dbReference type="NCBI Taxonomy" id="1070421"/>
    <lineage>
        <taxon>Bacteria</taxon>
        <taxon>Bacillati</taxon>
        <taxon>Bacillota</taxon>
        <taxon>Bacilli</taxon>
        <taxon>Lactobacillales</taxon>
        <taxon>Lactobacillaceae</taxon>
        <taxon>Periweissella</taxon>
    </lineage>
</organism>
<dbReference type="EMBL" id="JAAXPN010000012">
    <property type="protein sequence ID" value="NKZ24938.1"/>
    <property type="molecule type" value="Genomic_DNA"/>
</dbReference>
<protein>
    <submittedName>
        <fullName evidence="1">Uncharacterized protein</fullName>
    </submittedName>
</protein>
<evidence type="ECO:0000313" key="1">
    <source>
        <dbReference type="EMBL" id="NKZ24938.1"/>
    </source>
</evidence>
<name>A0A7X6N6I4_9LACO</name>
<reference evidence="1 2" key="1">
    <citation type="submission" date="2020-04" db="EMBL/GenBank/DDBJ databases">
        <title>MicrobeNet Type strains.</title>
        <authorList>
            <person name="Nicholson A.C."/>
        </authorList>
    </citation>
    <scope>NUCLEOTIDE SEQUENCE [LARGE SCALE GENOMIC DNA]</scope>
    <source>
        <strain evidence="1 2">CCUG 61472</strain>
    </source>
</reference>
<gene>
    <name evidence="1" type="ORF">HF964_09075</name>
</gene>
<accession>A0A7X6N6I4</accession>
<evidence type="ECO:0000313" key="2">
    <source>
        <dbReference type="Proteomes" id="UP000549765"/>
    </source>
</evidence>
<sequence>MMMISGLVLAVVAGVEAGDKAGRNELKQMKLVNAQLADVNRQIESMK</sequence>
<dbReference type="AlphaFoldDB" id="A0A7X6N6I4"/>
<dbReference type="Proteomes" id="UP000549765">
    <property type="component" value="Unassembled WGS sequence"/>
</dbReference>
<comment type="caution">
    <text evidence="1">The sequence shown here is derived from an EMBL/GenBank/DDBJ whole genome shotgun (WGS) entry which is preliminary data.</text>
</comment>